<gene>
    <name evidence="14" type="ORF">F8154_00395</name>
</gene>
<evidence type="ECO:0000256" key="3">
    <source>
        <dbReference type="ARBA" id="ARBA00022500"/>
    </source>
</evidence>
<evidence type="ECO:0000256" key="4">
    <source>
        <dbReference type="ARBA" id="ARBA00022692"/>
    </source>
</evidence>
<feature type="domain" description="HAMP" evidence="13">
    <location>
        <begin position="333"/>
        <end position="385"/>
    </location>
</feature>
<keyword evidence="15" id="KW-1185">Reference proteome</keyword>
<evidence type="ECO:0000259" key="12">
    <source>
        <dbReference type="PROSITE" id="PS50111"/>
    </source>
</evidence>
<keyword evidence="6 11" id="KW-0472">Membrane</keyword>
<dbReference type="Gene3D" id="1.10.287.950">
    <property type="entry name" value="Methyl-accepting chemotaxis protein"/>
    <property type="match status" value="1"/>
</dbReference>
<comment type="subcellular location">
    <subcellularLocation>
        <location evidence="1">Cell membrane</location>
        <topology evidence="1">Multi-pass membrane protein</topology>
    </subcellularLocation>
</comment>
<comment type="similarity">
    <text evidence="8">Belongs to the methyl-accepting chemotaxis (MCP) protein family.</text>
</comment>
<evidence type="ECO:0000256" key="2">
    <source>
        <dbReference type="ARBA" id="ARBA00022475"/>
    </source>
</evidence>
<evidence type="ECO:0000256" key="9">
    <source>
        <dbReference type="PROSITE-ProRule" id="PRU00284"/>
    </source>
</evidence>
<feature type="transmembrane region" description="Helical" evidence="11">
    <location>
        <begin position="42"/>
        <end position="64"/>
    </location>
</feature>
<evidence type="ECO:0000256" key="8">
    <source>
        <dbReference type="ARBA" id="ARBA00029447"/>
    </source>
</evidence>
<organism evidence="14 15">
    <name type="scientific">Alkaliphilus pronyensis</name>
    <dbReference type="NCBI Taxonomy" id="1482732"/>
    <lineage>
        <taxon>Bacteria</taxon>
        <taxon>Bacillati</taxon>
        <taxon>Bacillota</taxon>
        <taxon>Clostridia</taxon>
        <taxon>Peptostreptococcales</taxon>
        <taxon>Natronincolaceae</taxon>
        <taxon>Alkaliphilus</taxon>
    </lineage>
</organism>
<dbReference type="SMART" id="SM00283">
    <property type="entry name" value="MA"/>
    <property type="match status" value="1"/>
</dbReference>
<feature type="compositionally biased region" description="Acidic residues" evidence="10">
    <location>
        <begin position="736"/>
        <end position="751"/>
    </location>
</feature>
<reference evidence="14 15" key="1">
    <citation type="submission" date="2019-10" db="EMBL/GenBank/DDBJ databases">
        <title>Alkaliphilus serpentinus sp. nov. and Alkaliphilus pronyensis sp. nov., two novel anaerobic alkaliphilic species isolated from the serpentinized-hosted hydrothermal field of the Prony Bay (New Caledonia).</title>
        <authorList>
            <person name="Postec A."/>
        </authorList>
    </citation>
    <scope>NUCLEOTIDE SEQUENCE [LARGE SCALE GENOMIC DNA]</scope>
    <source>
        <strain evidence="14 15">LacV</strain>
    </source>
</reference>
<dbReference type="CDD" id="cd06225">
    <property type="entry name" value="HAMP"/>
    <property type="match status" value="1"/>
</dbReference>
<dbReference type="AlphaFoldDB" id="A0A6I0FK68"/>
<dbReference type="PANTHER" id="PTHR32089:SF114">
    <property type="entry name" value="METHYL-ACCEPTING CHEMOTAXIS PROTEIN MCPB"/>
    <property type="match status" value="1"/>
</dbReference>
<evidence type="ECO:0000256" key="7">
    <source>
        <dbReference type="ARBA" id="ARBA00023224"/>
    </source>
</evidence>
<dbReference type="CDD" id="cd11386">
    <property type="entry name" value="MCP_signal"/>
    <property type="match status" value="1"/>
</dbReference>
<keyword evidence="5 11" id="KW-1133">Transmembrane helix</keyword>
<dbReference type="PANTHER" id="PTHR32089">
    <property type="entry name" value="METHYL-ACCEPTING CHEMOTAXIS PROTEIN MCPB"/>
    <property type="match status" value="1"/>
</dbReference>
<dbReference type="CDD" id="cd12912">
    <property type="entry name" value="PDC2_MCP_like"/>
    <property type="match status" value="1"/>
</dbReference>
<dbReference type="SMART" id="SM00304">
    <property type="entry name" value="HAMP"/>
    <property type="match status" value="1"/>
</dbReference>
<feature type="compositionally biased region" description="Acidic residues" evidence="10">
    <location>
        <begin position="770"/>
        <end position="780"/>
    </location>
</feature>
<dbReference type="SUPFAM" id="SSF58104">
    <property type="entry name" value="Methyl-accepting chemotaxis protein (MCP) signaling domain"/>
    <property type="match status" value="1"/>
</dbReference>
<sequence length="787" mass="86339">MSNNNKCRKIIQGGLYMEYNKKKDNEGYSQQKGKYKSIKRKLVMVTLIMVLIPILTITALNYYIDSSNIVENAEVNNNLIAESIAQQLEIYMNSLFEMIEMVAGAHDFTEMSNHEINLLFNSYSFKYKDFKAFQYIDTKGNVVVSNGKNRTANVSDQQWFKTALGGELYVTPSIGDKQASDVGLIIAVPLRKGDGNRGGVMTVLLGFDQVINLVKDVSIGETGYAYVVDNEGYIIGHRVASEYVYGRFNVYEEGTEDIKRIAAGELDLTQGINSEGKDILIASSSVGDLNWRVIVEQDKDEILEVTQDTFIRNILIALVFIIITSIMIYTFANYFIKPIRNLVVSANKIKDGDLRERINVDSDNEIGQLQMAFNEMSTSISHIIKQIIGTTNEVSGSIDDLMNNANMTSRAASEISKTIEHVALGTSEQMASVDKSTGAVEKMVDGVKKVNENAATVVTSAEKASLMAYNGVESIDEIKNTMAQITAVAQNTFNLVSELDKHIKEIDRAGQLITQISDQTNLLALNAAIEAARAGEHGKGFTVVAEEVRKLAEQSRNASKEIINLIGKIQNETGMAVDAMEKGIESVEVGNKVINKTTSSFNNILEETKSVTALMKGLSSVIQQVSQEVSEVEGAIADVAGVSQSTAAGAEEVLASVQEQDASIQHMTNSTIALGEMIKNLEKLTTKFLIDNCNGFDEGSQKYETDNSLLSEEEVIDEAPIDKASIDEAPLNEAVDVPEEAVEDTAMEEDIEKNKEETEGLQADNGLVSEEIENDEESNQDNEKQSS</sequence>
<dbReference type="Gene3D" id="3.30.450.20">
    <property type="entry name" value="PAS domain"/>
    <property type="match status" value="1"/>
</dbReference>
<evidence type="ECO:0000256" key="1">
    <source>
        <dbReference type="ARBA" id="ARBA00004651"/>
    </source>
</evidence>
<proteinExistence type="inferred from homology"/>
<dbReference type="PROSITE" id="PS50111">
    <property type="entry name" value="CHEMOTAXIS_TRANSDUC_2"/>
    <property type="match status" value="1"/>
</dbReference>
<protein>
    <submittedName>
        <fullName evidence="14">Methyl-accepting chemotaxis protein</fullName>
    </submittedName>
</protein>
<dbReference type="GO" id="GO:0006935">
    <property type="term" value="P:chemotaxis"/>
    <property type="evidence" value="ECO:0007669"/>
    <property type="project" value="UniProtKB-KW"/>
</dbReference>
<feature type="domain" description="Methyl-accepting transducer" evidence="12">
    <location>
        <begin position="404"/>
        <end position="640"/>
    </location>
</feature>
<feature type="transmembrane region" description="Helical" evidence="11">
    <location>
        <begin position="314"/>
        <end position="336"/>
    </location>
</feature>
<evidence type="ECO:0000256" key="11">
    <source>
        <dbReference type="SAM" id="Phobius"/>
    </source>
</evidence>
<evidence type="ECO:0000256" key="5">
    <source>
        <dbReference type="ARBA" id="ARBA00022989"/>
    </source>
</evidence>
<dbReference type="PROSITE" id="PS50885">
    <property type="entry name" value="HAMP"/>
    <property type="match status" value="1"/>
</dbReference>
<dbReference type="GO" id="GO:0007165">
    <property type="term" value="P:signal transduction"/>
    <property type="evidence" value="ECO:0007669"/>
    <property type="project" value="UniProtKB-KW"/>
</dbReference>
<dbReference type="InterPro" id="IPR003660">
    <property type="entry name" value="HAMP_dom"/>
</dbReference>
<dbReference type="InterPro" id="IPR033479">
    <property type="entry name" value="dCache_1"/>
</dbReference>
<dbReference type="Gene3D" id="6.10.340.10">
    <property type="match status" value="1"/>
</dbReference>
<evidence type="ECO:0000256" key="6">
    <source>
        <dbReference type="ARBA" id="ARBA00023136"/>
    </source>
</evidence>
<dbReference type="GO" id="GO:0005886">
    <property type="term" value="C:plasma membrane"/>
    <property type="evidence" value="ECO:0007669"/>
    <property type="project" value="UniProtKB-SubCell"/>
</dbReference>
<dbReference type="CDD" id="cd12914">
    <property type="entry name" value="PDC1_DGC_like"/>
    <property type="match status" value="1"/>
</dbReference>
<name>A0A6I0FK68_9FIRM</name>
<keyword evidence="3" id="KW-0145">Chemotaxis</keyword>
<evidence type="ECO:0000313" key="15">
    <source>
        <dbReference type="Proteomes" id="UP000432715"/>
    </source>
</evidence>
<keyword evidence="2" id="KW-1003">Cell membrane</keyword>
<evidence type="ECO:0000259" key="13">
    <source>
        <dbReference type="PROSITE" id="PS50885"/>
    </source>
</evidence>
<dbReference type="InterPro" id="IPR004089">
    <property type="entry name" value="MCPsignal_dom"/>
</dbReference>
<comment type="caution">
    <text evidence="14">The sequence shown here is derived from an EMBL/GenBank/DDBJ whole genome shotgun (WGS) entry which is preliminary data.</text>
</comment>
<dbReference type="Pfam" id="PF00015">
    <property type="entry name" value="MCPsignal"/>
    <property type="match status" value="1"/>
</dbReference>
<dbReference type="Proteomes" id="UP000432715">
    <property type="component" value="Unassembled WGS sequence"/>
</dbReference>
<dbReference type="OrthoDB" id="9762005at2"/>
<evidence type="ECO:0000256" key="10">
    <source>
        <dbReference type="SAM" id="MobiDB-lite"/>
    </source>
</evidence>
<evidence type="ECO:0000313" key="14">
    <source>
        <dbReference type="EMBL" id="KAB3539646.1"/>
    </source>
</evidence>
<dbReference type="Pfam" id="PF02743">
    <property type="entry name" value="dCache_1"/>
    <property type="match status" value="1"/>
</dbReference>
<dbReference type="Pfam" id="PF00672">
    <property type="entry name" value="HAMP"/>
    <property type="match status" value="1"/>
</dbReference>
<accession>A0A6I0FK68</accession>
<feature type="region of interest" description="Disordered" evidence="10">
    <location>
        <begin position="719"/>
        <end position="787"/>
    </location>
</feature>
<keyword evidence="7 9" id="KW-0807">Transducer</keyword>
<keyword evidence="4 11" id="KW-0812">Transmembrane</keyword>
<dbReference type="EMBL" id="WBZC01000002">
    <property type="protein sequence ID" value="KAB3539646.1"/>
    <property type="molecule type" value="Genomic_DNA"/>
</dbReference>